<accession>Q2S4X4</accession>
<comment type="similarity">
    <text evidence="1">Belongs to the sulfotransferase 1 family.</text>
</comment>
<protein>
    <submittedName>
        <fullName evidence="4">Sulfotransferase domain superfamily</fullName>
    </submittedName>
</protein>
<dbReference type="Pfam" id="PF00685">
    <property type="entry name" value="Sulfotransfer_1"/>
    <property type="match status" value="1"/>
</dbReference>
<dbReference type="EnsemblBacteria" id="ABC46284">
    <property type="protein sequence ID" value="ABC46284"/>
    <property type="gene ID" value="SRU_0615"/>
</dbReference>
<sequence length="253" mass="30409">MNPFFYARKAWLYAGSLYKLSETDIIMAFYPKTGSTWVRFFLYNILRDKPLGSEPPSFNELNKYMAEYGNPSMFNTWPFEDQPRLIKTHRPYSRVFRNNKSMMVVRDPRDIMVSFYHYAKENTDFSFDGSMKEMIHHPRMGMEVFFQHYKSWRNNVSLIKRYEDLKEDPLSNFADIADFCQINTSRKKVKRAVKQSSVKNVRKAQQKSELDHLDDEFTFARKATSSQWKDYFDNSDLKEFHKLCEKYEFDLYT</sequence>
<feature type="domain" description="Sulfotransferase" evidence="3">
    <location>
        <begin position="23"/>
        <end position="246"/>
    </location>
</feature>
<gene>
    <name evidence="4" type="ordered locus">SRU_0615</name>
</gene>
<dbReference type="STRING" id="309807.SRU_0615"/>
<dbReference type="InterPro" id="IPR027417">
    <property type="entry name" value="P-loop_NTPase"/>
</dbReference>
<dbReference type="GO" id="GO:0008146">
    <property type="term" value="F:sulfotransferase activity"/>
    <property type="evidence" value="ECO:0007669"/>
    <property type="project" value="InterPro"/>
</dbReference>
<organism evidence="4 5">
    <name type="scientific">Salinibacter ruber (strain DSM 13855 / M31)</name>
    <dbReference type="NCBI Taxonomy" id="309807"/>
    <lineage>
        <taxon>Bacteria</taxon>
        <taxon>Pseudomonadati</taxon>
        <taxon>Rhodothermota</taxon>
        <taxon>Rhodothermia</taxon>
        <taxon>Rhodothermales</taxon>
        <taxon>Salinibacteraceae</taxon>
        <taxon>Salinibacter</taxon>
    </lineage>
</organism>
<reference evidence="4 5" key="1">
    <citation type="journal article" date="2005" name="Proc. Natl. Acad. Sci. U.S.A.">
        <title>The genome of Salinibacter ruber: convergence and gene exchange among hyperhalophilic bacteria and archaea.</title>
        <authorList>
            <person name="Mongodin E.F."/>
            <person name="Nelson K.E."/>
            <person name="Daugherty S."/>
            <person name="Deboy R.T."/>
            <person name="Wister J."/>
            <person name="Khouri H."/>
            <person name="Weidman J."/>
            <person name="Walsh D.A."/>
            <person name="Papke R.T."/>
            <person name="Sanchez Perez G."/>
            <person name="Sharma A.K."/>
            <person name="Nesbo C.L."/>
            <person name="MacLeod D."/>
            <person name="Bapteste E."/>
            <person name="Doolittle W.F."/>
            <person name="Charlebois R.L."/>
            <person name="Legault B."/>
            <person name="Rodriguez-Valera F."/>
        </authorList>
    </citation>
    <scope>NUCLEOTIDE SEQUENCE [LARGE SCALE GENOMIC DNA]</scope>
    <source>
        <strain evidence="5">DSM 13855 / CECT 5946 / M31</strain>
    </source>
</reference>
<evidence type="ECO:0000313" key="4">
    <source>
        <dbReference type="EMBL" id="ABC46284.1"/>
    </source>
</evidence>
<dbReference type="OrthoDB" id="1437579at2"/>
<dbReference type="HOGENOM" id="CLU_027239_4_0_10"/>
<evidence type="ECO:0000256" key="2">
    <source>
        <dbReference type="ARBA" id="ARBA00022679"/>
    </source>
</evidence>
<dbReference type="SUPFAM" id="SSF52540">
    <property type="entry name" value="P-loop containing nucleoside triphosphate hydrolases"/>
    <property type="match status" value="1"/>
</dbReference>
<dbReference type="AlphaFoldDB" id="Q2S4X4"/>
<keyword evidence="2" id="KW-0808">Transferase</keyword>
<evidence type="ECO:0000259" key="3">
    <source>
        <dbReference type="Pfam" id="PF00685"/>
    </source>
</evidence>
<dbReference type="Proteomes" id="UP000008674">
    <property type="component" value="Chromosome"/>
</dbReference>
<dbReference type="InterPro" id="IPR000863">
    <property type="entry name" value="Sulfotransferase_dom"/>
</dbReference>
<name>Q2S4X4_SALRD</name>
<dbReference type="eggNOG" id="COG0438">
    <property type="taxonomic scope" value="Bacteria"/>
</dbReference>
<dbReference type="KEGG" id="sru:SRU_0615"/>
<keyword evidence="5" id="KW-1185">Reference proteome</keyword>
<dbReference type="EMBL" id="CP000159">
    <property type="protein sequence ID" value="ABC46284.1"/>
    <property type="molecule type" value="Genomic_DNA"/>
</dbReference>
<proteinExistence type="inferred from homology"/>
<dbReference type="PANTHER" id="PTHR11783">
    <property type="entry name" value="SULFOTRANSFERASE SULT"/>
    <property type="match status" value="1"/>
</dbReference>
<evidence type="ECO:0000313" key="5">
    <source>
        <dbReference type="Proteomes" id="UP000008674"/>
    </source>
</evidence>
<dbReference type="Gene3D" id="3.40.50.300">
    <property type="entry name" value="P-loop containing nucleotide triphosphate hydrolases"/>
    <property type="match status" value="1"/>
</dbReference>
<evidence type="ECO:0000256" key="1">
    <source>
        <dbReference type="ARBA" id="ARBA00005771"/>
    </source>
</evidence>